<keyword evidence="2" id="KW-1185">Reference proteome</keyword>
<protein>
    <submittedName>
        <fullName evidence="1">Uncharacterized protein</fullName>
    </submittedName>
</protein>
<evidence type="ECO:0000313" key="1">
    <source>
        <dbReference type="EMBL" id="PUZ29511.1"/>
    </source>
</evidence>
<dbReference type="OrthoDB" id="675245at2"/>
<proteinExistence type="predicted"/>
<dbReference type="EMBL" id="QCYK01000001">
    <property type="protein sequence ID" value="PUZ29511.1"/>
    <property type="molecule type" value="Genomic_DNA"/>
</dbReference>
<gene>
    <name evidence="1" type="ORF">DCC81_08695</name>
</gene>
<organism evidence="1 2">
    <name type="scientific">Chitinophaga parva</name>
    <dbReference type="NCBI Taxonomy" id="2169414"/>
    <lineage>
        <taxon>Bacteria</taxon>
        <taxon>Pseudomonadati</taxon>
        <taxon>Bacteroidota</taxon>
        <taxon>Chitinophagia</taxon>
        <taxon>Chitinophagales</taxon>
        <taxon>Chitinophagaceae</taxon>
        <taxon>Chitinophaga</taxon>
    </lineage>
</organism>
<dbReference type="RefSeq" id="WP_108686148.1">
    <property type="nucleotide sequence ID" value="NZ_QCYK01000001.1"/>
</dbReference>
<name>A0A2T7BPG0_9BACT</name>
<sequence length="247" mass="28982">MKHPLTMIGYWQSVYETDYPDPAWFTDANWDPNIRQRVIQHLQQGRRMPYTYMGQAFCRFHCDGPRAGRLGSMEFTDGRYVWPEGLVHYLEAHHLRLPADVVDHMLQGTEDCYEPLPHSYEIDYEWWKTQKGWNREASTYKGVDIGYVVITVTNQTYRALQEAALLHFLSKSGGIRGKLKAVETIMKGETVAIMGRFPYVQDFIAENTRIGLEIRFREIPYMQYQELETLGGDERSAWMQQQLERQA</sequence>
<dbReference type="AlphaFoldDB" id="A0A2T7BPG0"/>
<evidence type="ECO:0000313" key="2">
    <source>
        <dbReference type="Proteomes" id="UP000244450"/>
    </source>
</evidence>
<dbReference type="Proteomes" id="UP000244450">
    <property type="component" value="Unassembled WGS sequence"/>
</dbReference>
<accession>A0A2T7BPG0</accession>
<comment type="caution">
    <text evidence="1">The sequence shown here is derived from an EMBL/GenBank/DDBJ whole genome shotgun (WGS) entry which is preliminary data.</text>
</comment>
<reference evidence="1 2" key="1">
    <citation type="submission" date="2018-04" db="EMBL/GenBank/DDBJ databases">
        <title>Chitinophaga fuyangensis sp. nov., isolated from soil in a chemical factory.</title>
        <authorList>
            <person name="Chen K."/>
        </authorList>
    </citation>
    <scope>NUCLEOTIDE SEQUENCE [LARGE SCALE GENOMIC DNA]</scope>
    <source>
        <strain evidence="1 2">LY-1</strain>
    </source>
</reference>